<dbReference type="InterPro" id="IPR014043">
    <property type="entry name" value="Acyl_transferase_dom"/>
</dbReference>
<dbReference type="PANTHER" id="PTHR42681">
    <property type="entry name" value="MALONYL-COA-ACYL CARRIER PROTEIN TRANSACYLASE, MITOCHONDRIAL"/>
    <property type="match status" value="1"/>
</dbReference>
<dbReference type="InterPro" id="IPR001227">
    <property type="entry name" value="Ac_transferase_dom_sf"/>
</dbReference>
<dbReference type="InterPro" id="IPR004410">
    <property type="entry name" value="Malonyl_CoA-ACP_transAc_FabD"/>
</dbReference>
<dbReference type="SMART" id="SM00827">
    <property type="entry name" value="PKS_AT"/>
    <property type="match status" value="1"/>
</dbReference>
<evidence type="ECO:0000256" key="6">
    <source>
        <dbReference type="PIRNR" id="PIRNR000446"/>
    </source>
</evidence>
<keyword evidence="3 6" id="KW-0808">Transferase</keyword>
<dbReference type="GO" id="GO:0006633">
    <property type="term" value="P:fatty acid biosynthetic process"/>
    <property type="evidence" value="ECO:0007669"/>
    <property type="project" value="TreeGrafter"/>
</dbReference>
<dbReference type="Gene3D" id="3.40.366.10">
    <property type="entry name" value="Malonyl-Coenzyme A Acyl Carrier Protein, domain 2"/>
    <property type="match status" value="1"/>
</dbReference>
<dbReference type="SUPFAM" id="SSF55048">
    <property type="entry name" value="Probable ACP-binding domain of malonyl-CoA ACP transacylase"/>
    <property type="match status" value="1"/>
</dbReference>
<evidence type="ECO:0000256" key="4">
    <source>
        <dbReference type="ARBA" id="ARBA00023315"/>
    </source>
</evidence>
<name>A0A2L0H2V4_RHIFR</name>
<accession>A0A2L0H2V4</accession>
<dbReference type="FunFam" id="3.30.70.250:FF:000001">
    <property type="entry name" value="Malonyl CoA-acyl carrier protein transacylase"/>
    <property type="match status" value="1"/>
</dbReference>
<protein>
    <recommendedName>
        <fullName evidence="2 6">Malonyl CoA-acyl carrier protein transacylase</fullName>
        <ecNumber evidence="1 6">2.3.1.39</ecNumber>
    </recommendedName>
</protein>
<evidence type="ECO:0000256" key="7">
    <source>
        <dbReference type="PIRSR" id="PIRSR000446-1"/>
    </source>
</evidence>
<comment type="similarity">
    <text evidence="6">Belongs to the fabD family.</text>
</comment>
<dbReference type="Pfam" id="PF00698">
    <property type="entry name" value="Acyl_transf_1"/>
    <property type="match status" value="1"/>
</dbReference>
<dbReference type="Proteomes" id="UP000239340">
    <property type="component" value="Chromosome"/>
</dbReference>
<dbReference type="RefSeq" id="WP_097526509.1">
    <property type="nucleotide sequence ID" value="NZ_CP024307.1"/>
</dbReference>
<sequence>MSIAFTFPGQGSQAVGMGKELAEAFPEAAAVFAEVDDALGEKLSDTMWNGPEETLTLTANAQPALMAVSMAVIRVLESKGLDFRNKVSFVAGHSLGEYSALCAVGTFSLADTARLLRIRGNAMQAAVPVGRGAMAAIIGLENEDVEAVCREALSLGACQIANDNGGGQLVISGEKQAVEKAAALASEKGAKRALMLPVSAPFHSALMAPAADAMRDALSTVEKRDPLVPVVTNVLAAPVSDAGEIARLLVEQVTGQVRWRETVQWFAANDVTTLYEIGSGKVLTGLARRIDKTVNGLAVNTPADIDAALAALLA</sequence>
<evidence type="ECO:0000256" key="3">
    <source>
        <dbReference type="ARBA" id="ARBA00022679"/>
    </source>
</evidence>
<evidence type="ECO:0000256" key="1">
    <source>
        <dbReference type="ARBA" id="ARBA00013258"/>
    </source>
</evidence>
<dbReference type="InterPro" id="IPR016036">
    <property type="entry name" value="Malonyl_transacylase_ACP-bd"/>
</dbReference>
<reference evidence="9 10" key="1">
    <citation type="submission" date="2017-10" db="EMBL/GenBank/DDBJ databases">
        <title>Analysis of the genome sequences of Rhizobium populations associated to common bean (phaseolus vulgaris).</title>
        <authorList>
            <person name="Bustos P."/>
            <person name="Santamaria R.I."/>
            <person name="Miranda-Sanchez F."/>
            <person name="Perez-Carrascal O."/>
            <person name="Juarez S."/>
            <person name="Lozano L."/>
            <person name="Martinez-Flores I."/>
            <person name="Vinuesa P."/>
            <person name="Martinez-Romero E."/>
            <person name="Cevallos M.A."/>
            <person name="Romero D."/>
            <person name="Davila G."/>
            <person name="Gonzalez V."/>
        </authorList>
    </citation>
    <scope>NUCLEOTIDE SEQUENCE [LARGE SCALE GENOMIC DNA]</scope>
    <source>
        <strain evidence="9 10">NXT3</strain>
    </source>
</reference>
<dbReference type="EMBL" id="CP024307">
    <property type="protein sequence ID" value="AUX75774.1"/>
    <property type="molecule type" value="Genomic_DNA"/>
</dbReference>
<evidence type="ECO:0000256" key="5">
    <source>
        <dbReference type="ARBA" id="ARBA00048462"/>
    </source>
</evidence>
<dbReference type="InterPro" id="IPR016035">
    <property type="entry name" value="Acyl_Trfase/lysoPLipase"/>
</dbReference>
<dbReference type="GO" id="GO:0005829">
    <property type="term" value="C:cytosol"/>
    <property type="evidence" value="ECO:0007669"/>
    <property type="project" value="TreeGrafter"/>
</dbReference>
<dbReference type="Gene3D" id="3.30.70.250">
    <property type="entry name" value="Malonyl-CoA ACP transacylase, ACP-binding"/>
    <property type="match status" value="1"/>
</dbReference>
<comment type="catalytic activity">
    <reaction evidence="5 6">
        <text>holo-[ACP] + malonyl-CoA = malonyl-[ACP] + CoA</text>
        <dbReference type="Rhea" id="RHEA:41792"/>
        <dbReference type="Rhea" id="RHEA-COMP:9623"/>
        <dbReference type="Rhea" id="RHEA-COMP:9685"/>
        <dbReference type="ChEBI" id="CHEBI:57287"/>
        <dbReference type="ChEBI" id="CHEBI:57384"/>
        <dbReference type="ChEBI" id="CHEBI:64479"/>
        <dbReference type="ChEBI" id="CHEBI:78449"/>
        <dbReference type="EC" id="2.3.1.39"/>
    </reaction>
</comment>
<dbReference type="AlphaFoldDB" id="A0A2L0H2V4"/>
<organism evidence="9 10">
    <name type="scientific">Rhizobium fredii</name>
    <name type="common">Sinorhizobium fredii</name>
    <dbReference type="NCBI Taxonomy" id="380"/>
    <lineage>
        <taxon>Bacteria</taxon>
        <taxon>Pseudomonadati</taxon>
        <taxon>Pseudomonadota</taxon>
        <taxon>Alphaproteobacteria</taxon>
        <taxon>Hyphomicrobiales</taxon>
        <taxon>Rhizobiaceae</taxon>
        <taxon>Sinorhizobium/Ensifer group</taxon>
        <taxon>Sinorhizobium</taxon>
    </lineage>
</organism>
<evidence type="ECO:0000313" key="10">
    <source>
        <dbReference type="Proteomes" id="UP000239340"/>
    </source>
</evidence>
<dbReference type="EC" id="2.3.1.39" evidence="1 6"/>
<dbReference type="InterPro" id="IPR024925">
    <property type="entry name" value="Malonyl_CoA-ACP_transAc"/>
</dbReference>
<dbReference type="PANTHER" id="PTHR42681:SF1">
    <property type="entry name" value="MALONYL-COA-ACYL CARRIER PROTEIN TRANSACYLASE, MITOCHONDRIAL"/>
    <property type="match status" value="1"/>
</dbReference>
<feature type="domain" description="Malonyl-CoA:ACP transacylase (MAT)" evidence="8">
    <location>
        <begin position="6"/>
        <end position="314"/>
    </location>
</feature>
<evidence type="ECO:0000313" key="9">
    <source>
        <dbReference type="EMBL" id="AUX75774.1"/>
    </source>
</evidence>
<keyword evidence="4 6" id="KW-0012">Acyltransferase</keyword>
<evidence type="ECO:0000259" key="8">
    <source>
        <dbReference type="SMART" id="SM00827"/>
    </source>
</evidence>
<evidence type="ECO:0000256" key="2">
    <source>
        <dbReference type="ARBA" id="ARBA00018953"/>
    </source>
</evidence>
<feature type="active site" evidence="7">
    <location>
        <position position="94"/>
    </location>
</feature>
<dbReference type="NCBIfam" id="TIGR00128">
    <property type="entry name" value="fabD"/>
    <property type="match status" value="1"/>
</dbReference>
<proteinExistence type="inferred from homology"/>
<dbReference type="InterPro" id="IPR050858">
    <property type="entry name" value="Mal-CoA-ACP_Trans/PKS_FabD"/>
</dbReference>
<gene>
    <name evidence="9" type="primary">fabD</name>
    <name evidence="9" type="ORF">NXT3_CH01180</name>
</gene>
<dbReference type="PIRSF" id="PIRSF000446">
    <property type="entry name" value="Mct"/>
    <property type="match status" value="1"/>
</dbReference>
<dbReference type="GO" id="GO:0004314">
    <property type="term" value="F:[acyl-carrier-protein] S-malonyltransferase activity"/>
    <property type="evidence" value="ECO:0007669"/>
    <property type="project" value="UniProtKB-EC"/>
</dbReference>
<dbReference type="SUPFAM" id="SSF52151">
    <property type="entry name" value="FabD/lysophospholipase-like"/>
    <property type="match status" value="1"/>
</dbReference>
<feature type="active site" evidence="7">
    <location>
        <position position="203"/>
    </location>
</feature>